<dbReference type="PANTHER" id="PTHR36173">
    <property type="entry name" value="RIBONUCLEASE VAPC16-RELATED"/>
    <property type="match status" value="1"/>
</dbReference>
<proteinExistence type="predicted"/>
<accession>A0AAU8FTU2</accession>
<dbReference type="Pfam" id="PF01850">
    <property type="entry name" value="PIN"/>
    <property type="match status" value="1"/>
</dbReference>
<reference evidence="2" key="1">
    <citation type="submission" date="2024-06" db="EMBL/GenBank/DDBJ databases">
        <title>Sequencing and assembly of the genome of Dyadobacter sp. strain 676, a symbiont of Cyamopsis tetragonoloba.</title>
        <authorList>
            <person name="Guro P."/>
            <person name="Sazanova A."/>
            <person name="Kuznetsova I."/>
            <person name="Belimov A."/>
            <person name="Safronova V."/>
        </authorList>
    </citation>
    <scope>NUCLEOTIDE SEQUENCE</scope>
    <source>
        <strain evidence="2">676</strain>
    </source>
</reference>
<dbReference type="SUPFAM" id="SSF88723">
    <property type="entry name" value="PIN domain-like"/>
    <property type="match status" value="1"/>
</dbReference>
<dbReference type="InterPro" id="IPR002716">
    <property type="entry name" value="PIN_dom"/>
</dbReference>
<dbReference type="CDD" id="cd09872">
    <property type="entry name" value="PIN_Sll0205-like"/>
    <property type="match status" value="1"/>
</dbReference>
<dbReference type="InterPro" id="IPR052919">
    <property type="entry name" value="TA_system_RNase"/>
</dbReference>
<dbReference type="Gene3D" id="3.40.50.1010">
    <property type="entry name" value="5'-nuclease"/>
    <property type="match status" value="1"/>
</dbReference>
<organism evidence="2">
    <name type="scientific">Dyadobacter sp. 676</name>
    <dbReference type="NCBI Taxonomy" id="3088362"/>
    <lineage>
        <taxon>Bacteria</taxon>
        <taxon>Pseudomonadati</taxon>
        <taxon>Bacteroidota</taxon>
        <taxon>Cytophagia</taxon>
        <taxon>Cytophagales</taxon>
        <taxon>Spirosomataceae</taxon>
        <taxon>Dyadobacter</taxon>
    </lineage>
</organism>
<sequence length="127" mass="14618">MKYILDTHTLIWFLQGNDVLSKKAKSIIEETDSLKCVSIASIWEIAIKVSLGKLVLAKSLEDFLFDLSQTQIAILPIKLSHTLRVSTLEFFHKDPFDRLIIAQCIEEDLEVLTRDPNFPSYDIVTHW</sequence>
<evidence type="ECO:0000313" key="2">
    <source>
        <dbReference type="EMBL" id="XCH27252.1"/>
    </source>
</evidence>
<dbReference type="InterPro" id="IPR029060">
    <property type="entry name" value="PIN-like_dom_sf"/>
</dbReference>
<feature type="domain" description="PIN" evidence="1">
    <location>
        <begin position="3"/>
        <end position="122"/>
    </location>
</feature>
<dbReference type="RefSeq" id="WP_353722512.1">
    <property type="nucleotide sequence ID" value="NZ_CP159289.1"/>
</dbReference>
<dbReference type="AlphaFoldDB" id="A0AAU8FTU2"/>
<name>A0AAU8FTU2_9BACT</name>
<dbReference type="PANTHER" id="PTHR36173:SF2">
    <property type="entry name" value="RIBONUCLEASE VAPC16"/>
    <property type="match status" value="1"/>
</dbReference>
<protein>
    <submittedName>
        <fullName evidence="2">Type II toxin-antitoxin system VapC family toxin</fullName>
    </submittedName>
</protein>
<gene>
    <name evidence="2" type="ORF">ABV298_12965</name>
</gene>
<evidence type="ECO:0000259" key="1">
    <source>
        <dbReference type="Pfam" id="PF01850"/>
    </source>
</evidence>
<dbReference type="EMBL" id="CP159289">
    <property type="protein sequence ID" value="XCH27252.1"/>
    <property type="molecule type" value="Genomic_DNA"/>
</dbReference>
<dbReference type="InterPro" id="IPR041705">
    <property type="entry name" value="PIN_Sll0205"/>
</dbReference>